<comment type="pathway">
    <text evidence="1 12">Amino-acid biosynthesis; L-lysine biosynthesis via DAP pathway; DL-2,6-diaminopimelate from (S)-tetrahydrodipicolinate: step 1/1.</text>
</comment>
<keyword evidence="10 12" id="KW-0457">Lysine biosynthesis</keyword>
<keyword evidence="7 12" id="KW-0521">NADP</keyword>
<dbReference type="Pfam" id="PF01408">
    <property type="entry name" value="GFO_IDH_MocA"/>
    <property type="match status" value="1"/>
</dbReference>
<comment type="caution">
    <text evidence="16">The sequence shown here is derived from an EMBL/GenBank/DDBJ whole genome shotgun (WGS) entry which is preliminary data.</text>
</comment>
<dbReference type="InterPro" id="IPR036291">
    <property type="entry name" value="NAD(P)-bd_dom_sf"/>
</dbReference>
<dbReference type="RefSeq" id="WP_132083379.1">
    <property type="nucleotide sequence ID" value="NZ_SLUK01000001.1"/>
</dbReference>
<gene>
    <name evidence="16" type="ORF">EDD78_10152</name>
</gene>
<reference evidence="16 17" key="1">
    <citation type="submission" date="2019-03" db="EMBL/GenBank/DDBJ databases">
        <title>Genomic Encyclopedia of Type Strains, Phase IV (KMG-IV): sequencing the most valuable type-strain genomes for metagenomic binning, comparative biology and taxonomic classification.</title>
        <authorList>
            <person name="Goeker M."/>
        </authorList>
    </citation>
    <scope>NUCLEOTIDE SEQUENCE [LARGE SCALE GENOMIC DNA]</scope>
    <source>
        <strain evidence="16 17">DSM 100433</strain>
    </source>
</reference>
<evidence type="ECO:0000256" key="8">
    <source>
        <dbReference type="ARBA" id="ARBA00022915"/>
    </source>
</evidence>
<comment type="function">
    <text evidence="12">Catalyzes the reversible NADPH-dependent reductive amination of L-2-amino-6-oxopimelate, the acyclic form of L-tetrahydrodipicolinate, to generate the meso compound, D,L-2,6-diaminopimelate.</text>
</comment>
<evidence type="ECO:0000256" key="4">
    <source>
        <dbReference type="ARBA" id="ARBA00012080"/>
    </source>
</evidence>
<dbReference type="Gene3D" id="3.30.360.10">
    <property type="entry name" value="Dihydrodipicolinate Reductase, domain 2"/>
    <property type="match status" value="1"/>
</dbReference>
<dbReference type="SUPFAM" id="SSF51735">
    <property type="entry name" value="NAD(P)-binding Rossmann-fold domains"/>
    <property type="match status" value="1"/>
</dbReference>
<evidence type="ECO:0000256" key="1">
    <source>
        <dbReference type="ARBA" id="ARBA00004896"/>
    </source>
</evidence>
<organism evidence="16 17">
    <name type="scientific">Harryflintia acetispora</name>
    <dbReference type="NCBI Taxonomy" id="1849041"/>
    <lineage>
        <taxon>Bacteria</taxon>
        <taxon>Bacillati</taxon>
        <taxon>Bacillota</taxon>
        <taxon>Clostridia</taxon>
        <taxon>Eubacteriales</taxon>
        <taxon>Oscillospiraceae</taxon>
        <taxon>Harryflintia</taxon>
    </lineage>
</organism>
<keyword evidence="6 12" id="KW-0028">Amino-acid biosynthesis</keyword>
<evidence type="ECO:0000256" key="10">
    <source>
        <dbReference type="ARBA" id="ARBA00023154"/>
    </source>
</evidence>
<evidence type="ECO:0000256" key="6">
    <source>
        <dbReference type="ARBA" id="ARBA00022605"/>
    </source>
</evidence>
<dbReference type="EC" id="1.4.1.16" evidence="4 12"/>
<dbReference type="PANTHER" id="PTHR31873">
    <property type="entry name" value="L-ASPARTATE DEHYDROGENASE-RELATED"/>
    <property type="match status" value="1"/>
</dbReference>
<evidence type="ECO:0000256" key="9">
    <source>
        <dbReference type="ARBA" id="ARBA00023002"/>
    </source>
</evidence>
<feature type="binding site" evidence="13">
    <location>
        <position position="169"/>
    </location>
    <ligand>
        <name>substrate</name>
    </ligand>
</feature>
<evidence type="ECO:0000256" key="11">
    <source>
        <dbReference type="ARBA" id="ARBA00052023"/>
    </source>
</evidence>
<proteinExistence type="inferred from homology"/>
<comment type="catalytic activity">
    <reaction evidence="11 12">
        <text>meso-2,6-diaminopimelate + NADP(+) + H2O = (S)-2-amino-6-oxoheptanedioate + NH4(+) + NADPH + H(+)</text>
        <dbReference type="Rhea" id="RHEA:13561"/>
        <dbReference type="ChEBI" id="CHEBI:15377"/>
        <dbReference type="ChEBI" id="CHEBI:15378"/>
        <dbReference type="ChEBI" id="CHEBI:28938"/>
        <dbReference type="ChEBI" id="CHEBI:57783"/>
        <dbReference type="ChEBI" id="CHEBI:57791"/>
        <dbReference type="ChEBI" id="CHEBI:58349"/>
        <dbReference type="ChEBI" id="CHEBI:58556"/>
        <dbReference type="EC" id="1.4.1.16"/>
    </reaction>
</comment>
<feature type="binding site" evidence="13">
    <location>
        <position position="225"/>
    </location>
    <ligand>
        <name>substrate</name>
    </ligand>
</feature>
<dbReference type="GO" id="GO:0000166">
    <property type="term" value="F:nucleotide binding"/>
    <property type="evidence" value="ECO:0007669"/>
    <property type="project" value="UniProtKB-KW"/>
</dbReference>
<feature type="domain" description="Gfo/Idh/MocA-like oxidoreductase N-terminal" evidence="14">
    <location>
        <begin position="2"/>
        <end position="85"/>
    </location>
</feature>
<dbReference type="SUPFAM" id="SSF55347">
    <property type="entry name" value="Glyceraldehyde-3-phosphate dehydrogenase-like, C-terminal domain"/>
    <property type="match status" value="1"/>
</dbReference>
<keyword evidence="17" id="KW-1185">Reference proteome</keyword>
<dbReference type="GO" id="GO:0019877">
    <property type="term" value="P:diaminopimelate biosynthetic process"/>
    <property type="evidence" value="ECO:0007669"/>
    <property type="project" value="UniProtKB-UniRule"/>
</dbReference>
<feature type="binding site" evidence="13">
    <location>
        <begin position="117"/>
        <end position="121"/>
    </location>
    <ligand>
        <name>NADP(+)</name>
        <dbReference type="ChEBI" id="CHEBI:58349"/>
    </ligand>
</feature>
<keyword evidence="13" id="KW-0547">Nucleotide-binding</keyword>
<evidence type="ECO:0000256" key="2">
    <source>
        <dbReference type="ARBA" id="ARBA00007442"/>
    </source>
</evidence>
<accession>A0A9X8UKV3</accession>
<feature type="binding site" evidence="13">
    <location>
        <begin position="88"/>
        <end position="90"/>
    </location>
    <ligand>
        <name>NADP(+)</name>
        <dbReference type="ChEBI" id="CHEBI:58349"/>
    </ligand>
</feature>
<dbReference type="Proteomes" id="UP000294682">
    <property type="component" value="Unassembled WGS sequence"/>
</dbReference>
<feature type="binding site" evidence="13">
    <location>
        <position position="251"/>
    </location>
    <ligand>
        <name>substrate</name>
    </ligand>
</feature>
<evidence type="ECO:0000256" key="5">
    <source>
        <dbReference type="ARBA" id="ARBA00021654"/>
    </source>
</evidence>
<feature type="binding site" evidence="13">
    <location>
        <position position="179"/>
    </location>
    <ligand>
        <name>substrate</name>
    </ligand>
</feature>
<comment type="subunit">
    <text evidence="3 12">Homodimer.</text>
</comment>
<dbReference type="InterPro" id="IPR010190">
    <property type="entry name" value="Diaminopimelate_DH_Ddh"/>
</dbReference>
<evidence type="ECO:0000256" key="13">
    <source>
        <dbReference type="PIRSR" id="PIRSR025648-1"/>
    </source>
</evidence>
<comment type="similarity">
    <text evidence="2 12">Belongs to the diaminopimelate dehydrogenase family.</text>
</comment>
<dbReference type="GO" id="GO:0047850">
    <property type="term" value="F:diaminopimelate dehydrogenase activity"/>
    <property type="evidence" value="ECO:0007669"/>
    <property type="project" value="UniProtKB-UniRule"/>
</dbReference>
<name>A0A9X8UKV3_9FIRM</name>
<sequence length="297" mass="32412">MIKAAIVGYGNIGKAVLEAVSQAKDFELCGIVRRSALNPPPALEGLEVVDDIRKLKEKPDVAILCVPTRSVEAIAKDYLSLGISTVDSFDIHSKIPALHQSLEAAAKEHGRVAVMSAGWDPGTDSVIRAILLACAPKGLTYTNFGPGMSMGHTVAIKAIEGVRDALSVTVPVGSGMHRRMCYVELEDGYDPEHIKRRIKEDDYFKKDETHVKFVRSVDDIRDSGHGVLLERKGVSGVTPNQRFEFRMSINNPALTAQVMVSSARAAVRQQPGCYTLIEIPPVDLLPGEREEHIKHLV</sequence>
<keyword evidence="9 12" id="KW-0560">Oxidoreductase</keyword>
<dbReference type="InterPro" id="IPR000683">
    <property type="entry name" value="Gfo/Idh/MocA-like_OxRdtase_N"/>
</dbReference>
<dbReference type="Gene3D" id="3.40.50.720">
    <property type="entry name" value="NAD(P)-binding Rossmann-like Domain"/>
    <property type="match status" value="1"/>
</dbReference>
<evidence type="ECO:0000256" key="7">
    <source>
        <dbReference type="ARBA" id="ARBA00022857"/>
    </source>
</evidence>
<feature type="binding site" evidence="13">
    <location>
        <begin position="65"/>
        <end position="68"/>
    </location>
    <ligand>
        <name>NADP(+)</name>
        <dbReference type="ChEBI" id="CHEBI:58349"/>
    </ligand>
</feature>
<feature type="domain" description="Meso-diaminopimelate D-dehydrogenase C-terminal" evidence="15">
    <location>
        <begin position="118"/>
        <end position="174"/>
    </location>
</feature>
<evidence type="ECO:0000313" key="17">
    <source>
        <dbReference type="Proteomes" id="UP000294682"/>
    </source>
</evidence>
<dbReference type="AlphaFoldDB" id="A0A9X8UKV3"/>
<evidence type="ECO:0000256" key="12">
    <source>
        <dbReference type="PIRNR" id="PIRNR025648"/>
    </source>
</evidence>
<evidence type="ECO:0000313" key="16">
    <source>
        <dbReference type="EMBL" id="TCL45075.1"/>
    </source>
</evidence>
<dbReference type="CDD" id="cd02270">
    <property type="entry name" value="meso-DAPDH_N"/>
    <property type="match status" value="1"/>
</dbReference>
<dbReference type="GO" id="GO:0009089">
    <property type="term" value="P:lysine biosynthetic process via diaminopimelate"/>
    <property type="evidence" value="ECO:0007669"/>
    <property type="project" value="UniProtKB-UniRule"/>
</dbReference>
<evidence type="ECO:0000259" key="14">
    <source>
        <dbReference type="Pfam" id="PF01408"/>
    </source>
</evidence>
<feature type="binding site" evidence="13">
    <location>
        <begin position="9"/>
        <end position="12"/>
    </location>
    <ligand>
        <name>NADP(+)</name>
        <dbReference type="ChEBI" id="CHEBI:58349"/>
    </ligand>
</feature>
<evidence type="ECO:0000256" key="3">
    <source>
        <dbReference type="ARBA" id="ARBA00011738"/>
    </source>
</evidence>
<evidence type="ECO:0000259" key="15">
    <source>
        <dbReference type="Pfam" id="PF16654"/>
    </source>
</evidence>
<dbReference type="PANTHER" id="PTHR31873:SF6">
    <property type="entry name" value="ASPARTATE DEHYDROGENASE DOMAIN-CONTAINING PROTEIN"/>
    <property type="match status" value="1"/>
</dbReference>
<dbReference type="EMBL" id="SLUK01000001">
    <property type="protein sequence ID" value="TCL45075.1"/>
    <property type="molecule type" value="Genomic_DNA"/>
</dbReference>
<dbReference type="PIRSF" id="PIRSF025648">
    <property type="entry name" value="DDH"/>
    <property type="match status" value="1"/>
</dbReference>
<dbReference type="Pfam" id="PF16654">
    <property type="entry name" value="DAPDH_C"/>
    <property type="match status" value="1"/>
</dbReference>
<dbReference type="NCBIfam" id="TIGR01921">
    <property type="entry name" value="DAP-DH"/>
    <property type="match status" value="1"/>
</dbReference>
<dbReference type="InterPro" id="IPR032094">
    <property type="entry name" value="Meso-DAP_DH_C"/>
</dbReference>
<protein>
    <recommendedName>
        <fullName evidence="5 12">Meso-diaminopimelate D-dehydrogenase</fullName>
        <shortName evidence="12">DAPDH</shortName>
        <shortName evidence="12">Meso-DAP dehydrogenase</shortName>
        <ecNumber evidence="4 12">1.4.1.16</ecNumber>
    </recommendedName>
</protein>
<keyword evidence="8 12" id="KW-0220">Diaminopimelate biosynthesis</keyword>